<evidence type="ECO:0000256" key="3">
    <source>
        <dbReference type="ARBA" id="ARBA00022603"/>
    </source>
</evidence>
<keyword evidence="7" id="KW-0809">Transit peptide</keyword>
<feature type="compositionally biased region" description="Basic and acidic residues" evidence="12">
    <location>
        <begin position="342"/>
        <end position="351"/>
    </location>
</feature>
<feature type="binding site" evidence="11">
    <location>
        <position position="190"/>
    </location>
    <ligand>
        <name>S-adenosyl-L-methionine</name>
        <dbReference type="ChEBI" id="CHEBI:59789"/>
    </ligand>
</feature>
<comment type="catalytic activity">
    <reaction evidence="10">
        <text>a cytidine in rRNA + S-adenosyl-L-methionine = a 5-methylcytidine in rRNA + S-adenosyl-L-homocysteine + H(+)</text>
        <dbReference type="Rhea" id="RHEA:61484"/>
        <dbReference type="Rhea" id="RHEA-COMP:15836"/>
        <dbReference type="Rhea" id="RHEA-COMP:15837"/>
        <dbReference type="ChEBI" id="CHEBI:15378"/>
        <dbReference type="ChEBI" id="CHEBI:57856"/>
        <dbReference type="ChEBI" id="CHEBI:59789"/>
        <dbReference type="ChEBI" id="CHEBI:74483"/>
        <dbReference type="ChEBI" id="CHEBI:82748"/>
    </reaction>
</comment>
<dbReference type="RefSeq" id="XP_001748883.1">
    <property type="nucleotide sequence ID" value="XM_001748831.1"/>
</dbReference>
<dbReference type="Pfam" id="PF01189">
    <property type="entry name" value="Methyltr_RsmB-F"/>
    <property type="match status" value="1"/>
</dbReference>
<keyword evidence="2" id="KW-0698">rRNA processing</keyword>
<evidence type="ECO:0000256" key="12">
    <source>
        <dbReference type="SAM" id="MobiDB-lite"/>
    </source>
</evidence>
<dbReference type="SUPFAM" id="SSF53335">
    <property type="entry name" value="S-adenosyl-L-methionine-dependent methyltransferases"/>
    <property type="match status" value="1"/>
</dbReference>
<dbReference type="GO" id="GO:0008173">
    <property type="term" value="F:RNA methyltransferase activity"/>
    <property type="evidence" value="ECO:0007669"/>
    <property type="project" value="InterPro"/>
</dbReference>
<feature type="compositionally biased region" description="Acidic residues" evidence="12">
    <location>
        <begin position="332"/>
        <end position="341"/>
    </location>
</feature>
<evidence type="ECO:0000256" key="9">
    <source>
        <dbReference type="ARBA" id="ARBA00042050"/>
    </source>
</evidence>
<evidence type="ECO:0000256" key="8">
    <source>
        <dbReference type="ARBA" id="ARBA00023128"/>
    </source>
</evidence>
<keyword evidence="8" id="KW-0496">Mitochondrion</keyword>
<evidence type="ECO:0000256" key="11">
    <source>
        <dbReference type="PROSITE-ProRule" id="PRU01023"/>
    </source>
</evidence>
<dbReference type="EMBL" id="CH991567">
    <property type="protein sequence ID" value="EDQ86213.1"/>
    <property type="molecule type" value="Genomic_DNA"/>
</dbReference>
<reference evidence="14 15" key="1">
    <citation type="journal article" date="2008" name="Nature">
        <title>The genome of the choanoflagellate Monosiga brevicollis and the origin of metazoans.</title>
        <authorList>
            <consortium name="JGI Sequencing"/>
            <person name="King N."/>
            <person name="Westbrook M.J."/>
            <person name="Young S.L."/>
            <person name="Kuo A."/>
            <person name="Abedin M."/>
            <person name="Chapman J."/>
            <person name="Fairclough S."/>
            <person name="Hellsten U."/>
            <person name="Isogai Y."/>
            <person name="Letunic I."/>
            <person name="Marr M."/>
            <person name="Pincus D."/>
            <person name="Putnam N."/>
            <person name="Rokas A."/>
            <person name="Wright K.J."/>
            <person name="Zuzow R."/>
            <person name="Dirks W."/>
            <person name="Good M."/>
            <person name="Goodstein D."/>
            <person name="Lemons D."/>
            <person name="Li W."/>
            <person name="Lyons J.B."/>
            <person name="Morris A."/>
            <person name="Nichols S."/>
            <person name="Richter D.J."/>
            <person name="Salamov A."/>
            <person name="Bork P."/>
            <person name="Lim W.A."/>
            <person name="Manning G."/>
            <person name="Miller W.T."/>
            <person name="McGinnis W."/>
            <person name="Shapiro H."/>
            <person name="Tjian R."/>
            <person name="Grigoriev I.V."/>
            <person name="Rokhsar D."/>
        </authorList>
    </citation>
    <scope>NUCLEOTIDE SEQUENCE [LARGE SCALE GENOMIC DNA]</scope>
    <source>
        <strain evidence="15">MX1 / ATCC 50154</strain>
    </source>
</reference>
<evidence type="ECO:0000259" key="13">
    <source>
        <dbReference type="PROSITE" id="PS51686"/>
    </source>
</evidence>
<dbReference type="InterPro" id="IPR029063">
    <property type="entry name" value="SAM-dependent_MTases_sf"/>
</dbReference>
<dbReference type="InterPro" id="IPR001678">
    <property type="entry name" value="MeTrfase_RsmB-F_NOP2_dom"/>
</dbReference>
<dbReference type="GO" id="GO:0005762">
    <property type="term" value="C:mitochondrial large ribosomal subunit"/>
    <property type="evidence" value="ECO:0000318"/>
    <property type="project" value="GO_Central"/>
</dbReference>
<evidence type="ECO:0000256" key="6">
    <source>
        <dbReference type="ARBA" id="ARBA00022884"/>
    </source>
</evidence>
<feature type="region of interest" description="Disordered" evidence="12">
    <location>
        <begin position="327"/>
        <end position="351"/>
    </location>
</feature>
<keyword evidence="5 11" id="KW-0949">S-adenosyl-L-methionine</keyword>
<evidence type="ECO:0000313" key="14">
    <source>
        <dbReference type="EMBL" id="EDQ86213.1"/>
    </source>
</evidence>
<evidence type="ECO:0000256" key="1">
    <source>
        <dbReference type="ARBA" id="ARBA00004173"/>
    </source>
</evidence>
<dbReference type="FunCoup" id="A9V855">
    <property type="interactions" value="401"/>
</dbReference>
<feature type="binding site" evidence="11">
    <location>
        <position position="158"/>
    </location>
    <ligand>
        <name>S-adenosyl-L-methionine</name>
        <dbReference type="ChEBI" id="CHEBI:59789"/>
    </ligand>
</feature>
<feature type="binding site" evidence="11">
    <location>
        <begin position="134"/>
        <end position="140"/>
    </location>
    <ligand>
        <name>S-adenosyl-L-methionine</name>
        <dbReference type="ChEBI" id="CHEBI:59789"/>
    </ligand>
</feature>
<feature type="domain" description="SAM-dependent MTase RsmB/NOP-type" evidence="13">
    <location>
        <begin position="42"/>
        <end position="321"/>
    </location>
</feature>
<evidence type="ECO:0000313" key="15">
    <source>
        <dbReference type="Proteomes" id="UP000001357"/>
    </source>
</evidence>
<keyword evidence="3 11" id="KW-0489">Methyltransferase</keyword>
<proteinExistence type="inferred from homology"/>
<feature type="active site" description="Nucleophile" evidence="11">
    <location>
        <position position="261"/>
    </location>
</feature>
<evidence type="ECO:0000256" key="10">
    <source>
        <dbReference type="ARBA" id="ARBA00049302"/>
    </source>
</evidence>
<dbReference type="eggNOG" id="KOG2198">
    <property type="taxonomic scope" value="Eukaryota"/>
</dbReference>
<dbReference type="Gene3D" id="3.40.50.150">
    <property type="entry name" value="Vaccinia Virus protein VP39"/>
    <property type="match status" value="1"/>
</dbReference>
<dbReference type="InterPro" id="IPR049560">
    <property type="entry name" value="MeTrfase_RsmB-F_NOP2_cat"/>
</dbReference>
<dbReference type="AlphaFoldDB" id="A9V855"/>
<dbReference type="PRINTS" id="PR02008">
    <property type="entry name" value="RCMTFAMILY"/>
</dbReference>
<dbReference type="GO" id="GO:0031167">
    <property type="term" value="P:rRNA methylation"/>
    <property type="evidence" value="ECO:0000318"/>
    <property type="project" value="GO_Central"/>
</dbReference>
<dbReference type="InterPro" id="IPR023267">
    <property type="entry name" value="RCMT"/>
</dbReference>
<gene>
    <name evidence="14" type="ORF">MONBRDRAFT_28431</name>
</gene>
<sequence length="351" mass="38473">MEASTAAAAREGLHRLSEFHRRQYGSRWSDLQAALVRPVSHVARLNRAGNIDRSRSRLLDAYPDAERVHELGDNVEAYRLPADPDATTPVPRDFAPPPRCEVTGLLDYYLMDPSSILAALALNVQPGDTVLDLCAAPGGKALILAEQLDGRGHIQANERASGRQSRLQRVMIDYLPERIRHKGVRVTGLDGTRARALGKEQYSKILVDAPCSSDRHVLMDLDELAVWSPTRIRANSKRQIQLLWAAAQALKPGGTVVYSTCALSDMENDDVVRTIIKRSGGTLSVDSTCPSWFAEPTECGFIALPDRSGFGPLYFARLVKSPGNSFRFDSSDSSDSDDSDQAEAKEDVADD</sequence>
<protein>
    <recommendedName>
        <fullName evidence="9">NOL1/NOP2/Sun domain family member 4</fullName>
    </recommendedName>
</protein>
<dbReference type="KEGG" id="mbr:MONBRDRAFT_28431"/>
<dbReference type="CDD" id="cd02440">
    <property type="entry name" value="AdoMet_MTases"/>
    <property type="match status" value="1"/>
</dbReference>
<keyword evidence="15" id="KW-1185">Reference proteome</keyword>
<comment type="similarity">
    <text evidence="11">Belongs to the class I-like SAM-binding methyltransferase superfamily. RsmB/NOP family.</text>
</comment>
<dbReference type="PROSITE" id="PS51686">
    <property type="entry name" value="SAM_MT_RSMB_NOP"/>
    <property type="match status" value="1"/>
</dbReference>
<dbReference type="InParanoid" id="A9V855"/>
<dbReference type="GeneID" id="5894169"/>
<dbReference type="GO" id="GO:0003723">
    <property type="term" value="F:RNA binding"/>
    <property type="evidence" value="ECO:0007669"/>
    <property type="project" value="UniProtKB-UniRule"/>
</dbReference>
<keyword evidence="4 11" id="KW-0808">Transferase</keyword>
<dbReference type="PANTHER" id="PTHR22808">
    <property type="entry name" value="NCL1 YEAST -RELATED NOL1/NOP2/FMU SUN DOMAIN-CONTAINING"/>
    <property type="match status" value="1"/>
</dbReference>
<accession>A9V855</accession>
<evidence type="ECO:0000256" key="7">
    <source>
        <dbReference type="ARBA" id="ARBA00022946"/>
    </source>
</evidence>
<evidence type="ECO:0000256" key="5">
    <source>
        <dbReference type="ARBA" id="ARBA00022691"/>
    </source>
</evidence>
<keyword evidence="6 11" id="KW-0694">RNA-binding</keyword>
<dbReference type="FunFam" id="3.40.50.150:FF:000055">
    <property type="entry name" value="5-methylcytosine rRNA methyltransferase NSUN4"/>
    <property type="match status" value="1"/>
</dbReference>
<feature type="binding site" evidence="11">
    <location>
        <position position="208"/>
    </location>
    <ligand>
        <name>S-adenosyl-L-methionine</name>
        <dbReference type="ChEBI" id="CHEBI:59789"/>
    </ligand>
</feature>
<dbReference type="STRING" id="81824.A9V855"/>
<dbReference type="PANTHER" id="PTHR22808:SF3">
    <property type="entry name" value="5-METHYLCYTOSINE RRNA METHYLTRANSFERASE NSUN4"/>
    <property type="match status" value="1"/>
</dbReference>
<organism evidence="14 15">
    <name type="scientific">Monosiga brevicollis</name>
    <name type="common">Choanoflagellate</name>
    <dbReference type="NCBI Taxonomy" id="81824"/>
    <lineage>
        <taxon>Eukaryota</taxon>
        <taxon>Choanoflagellata</taxon>
        <taxon>Craspedida</taxon>
        <taxon>Salpingoecidae</taxon>
        <taxon>Monosiga</taxon>
    </lineage>
</organism>
<comment type="subcellular location">
    <subcellularLocation>
        <location evidence="1">Mitochondrion</location>
    </subcellularLocation>
</comment>
<dbReference type="GO" id="GO:0008168">
    <property type="term" value="F:methyltransferase activity"/>
    <property type="evidence" value="ECO:0000318"/>
    <property type="project" value="GO_Central"/>
</dbReference>
<dbReference type="OMA" id="YFHCNEY"/>
<dbReference type="Proteomes" id="UP000001357">
    <property type="component" value="Unassembled WGS sequence"/>
</dbReference>
<evidence type="ECO:0000256" key="2">
    <source>
        <dbReference type="ARBA" id="ARBA00022552"/>
    </source>
</evidence>
<name>A9V855_MONBE</name>
<evidence type="ECO:0000256" key="4">
    <source>
        <dbReference type="ARBA" id="ARBA00022679"/>
    </source>
</evidence>